<dbReference type="EMBL" id="LT629792">
    <property type="protein sequence ID" value="SDT96654.1"/>
    <property type="molecule type" value="Genomic_DNA"/>
</dbReference>
<dbReference type="Proteomes" id="UP000198976">
    <property type="component" value="Chromosome I"/>
</dbReference>
<name>A0ABY0V823_9ACTO</name>
<evidence type="ECO:0000313" key="1">
    <source>
        <dbReference type="EMBL" id="SDT96654.1"/>
    </source>
</evidence>
<proteinExistence type="predicted"/>
<evidence type="ECO:0000313" key="2">
    <source>
        <dbReference type="Proteomes" id="UP000198976"/>
    </source>
</evidence>
<protein>
    <submittedName>
        <fullName evidence="1">Uncharacterized protein</fullName>
    </submittedName>
</protein>
<reference evidence="1 2" key="1">
    <citation type="submission" date="2016-10" db="EMBL/GenBank/DDBJ databases">
        <authorList>
            <person name="Varghese N."/>
            <person name="Submissions S."/>
        </authorList>
    </citation>
    <scope>NUCLEOTIDE SEQUENCE [LARGE SCALE GENOMIC DNA]</scope>
    <source>
        <strain evidence="1 2">DSM 9169</strain>
    </source>
</reference>
<accession>A0ABY0V823</accession>
<organism evidence="1 2">
    <name type="scientific">Schaalia radingae</name>
    <dbReference type="NCBI Taxonomy" id="131110"/>
    <lineage>
        <taxon>Bacteria</taxon>
        <taxon>Bacillati</taxon>
        <taxon>Actinomycetota</taxon>
        <taxon>Actinomycetes</taxon>
        <taxon>Actinomycetales</taxon>
        <taxon>Actinomycetaceae</taxon>
        <taxon>Schaalia</taxon>
    </lineage>
</organism>
<sequence>MRLSKNNSRLAVLLINYIIITVLGLSTDTVRLVPTAAPHG</sequence>
<keyword evidence="2" id="KW-1185">Reference proteome</keyword>
<gene>
    <name evidence="1" type="ORF">SAMN04489714_1294</name>
</gene>